<dbReference type="InterPro" id="IPR036412">
    <property type="entry name" value="HAD-like_sf"/>
</dbReference>
<dbReference type="PANTHER" id="PTHR10000">
    <property type="entry name" value="PHOSPHOSERINE PHOSPHATASE"/>
    <property type="match status" value="1"/>
</dbReference>
<dbReference type="AlphaFoldDB" id="A0A1Q5P9P2"/>
<dbReference type="InterPro" id="IPR023214">
    <property type="entry name" value="HAD_sf"/>
</dbReference>
<dbReference type="PROSITE" id="PS01228">
    <property type="entry name" value="COF_1"/>
    <property type="match status" value="1"/>
</dbReference>
<dbReference type="PANTHER" id="PTHR10000:SF8">
    <property type="entry name" value="HAD SUPERFAMILY HYDROLASE-LIKE, TYPE 3"/>
    <property type="match status" value="1"/>
</dbReference>
<dbReference type="NCBIfam" id="TIGR01484">
    <property type="entry name" value="HAD-SF-IIB"/>
    <property type="match status" value="1"/>
</dbReference>
<dbReference type="SUPFAM" id="SSF56784">
    <property type="entry name" value="HAD-like"/>
    <property type="match status" value="1"/>
</dbReference>
<dbReference type="Gene3D" id="3.40.50.1000">
    <property type="entry name" value="HAD superfamily/HAD-like"/>
    <property type="match status" value="1"/>
</dbReference>
<dbReference type="EMBL" id="LVWA01000010">
    <property type="protein sequence ID" value="OKL38914.1"/>
    <property type="molecule type" value="Genomic_DNA"/>
</dbReference>
<reference evidence="1 2" key="1">
    <citation type="submission" date="2016-03" db="EMBL/GenBank/DDBJ databases">
        <title>Genome sequence of Pontibacter sp. nov., of the family cytophagaceae, isolated from marine sediment of the Yellow Sea, China.</title>
        <authorList>
            <person name="Zhang G."/>
            <person name="Zhang R."/>
        </authorList>
    </citation>
    <scope>NUCLEOTIDE SEQUENCE [LARGE SCALE GENOMIC DNA]</scope>
    <source>
        <strain evidence="1 2">S10-8</strain>
    </source>
</reference>
<dbReference type="NCBIfam" id="TIGR00099">
    <property type="entry name" value="Cof-subfamily"/>
    <property type="match status" value="1"/>
</dbReference>
<dbReference type="SFLD" id="SFLDS00003">
    <property type="entry name" value="Haloacid_Dehalogenase"/>
    <property type="match status" value="1"/>
</dbReference>
<dbReference type="Gene3D" id="3.30.1240.10">
    <property type="match status" value="1"/>
</dbReference>
<evidence type="ECO:0000313" key="2">
    <source>
        <dbReference type="Proteomes" id="UP000186551"/>
    </source>
</evidence>
<dbReference type="GO" id="GO:0005829">
    <property type="term" value="C:cytosol"/>
    <property type="evidence" value="ECO:0007669"/>
    <property type="project" value="TreeGrafter"/>
</dbReference>
<accession>A0A1Q5P9P2</accession>
<dbReference type="SFLD" id="SFLDG01140">
    <property type="entry name" value="C2.B:_Phosphomannomutase_and_P"/>
    <property type="match status" value="1"/>
</dbReference>
<comment type="caution">
    <text evidence="1">The sequence shown here is derived from an EMBL/GenBank/DDBJ whole genome shotgun (WGS) entry which is preliminary data.</text>
</comment>
<dbReference type="STRING" id="1797110.A3841_02900"/>
<proteinExistence type="predicted"/>
<dbReference type="GO" id="GO:0000287">
    <property type="term" value="F:magnesium ion binding"/>
    <property type="evidence" value="ECO:0007669"/>
    <property type="project" value="TreeGrafter"/>
</dbReference>
<dbReference type="Proteomes" id="UP000186551">
    <property type="component" value="Unassembled WGS sequence"/>
</dbReference>
<dbReference type="GO" id="GO:0016791">
    <property type="term" value="F:phosphatase activity"/>
    <property type="evidence" value="ECO:0007669"/>
    <property type="project" value="UniProtKB-ARBA"/>
</dbReference>
<name>A0A1Q5P9P2_9BACT</name>
<dbReference type="OrthoDB" id="9814970at2"/>
<evidence type="ECO:0000313" key="1">
    <source>
        <dbReference type="EMBL" id="OKL38914.1"/>
    </source>
</evidence>
<gene>
    <name evidence="1" type="ORF">A3841_02900</name>
</gene>
<dbReference type="InterPro" id="IPR000150">
    <property type="entry name" value="Cof"/>
</dbReference>
<sequence>MKFRAICTDIDGTLLNSERQLSQRTIHTFKSLGKDVPVILASSRMPSAVRHLQQELGILHHPLICFNGGYVIHFEDGNTTPLQLDSVQIRPDVCQIIHDYAQGSNIHISLYEQDNWYAPAMDYWAEREQRITKVSPQVTELAPILDKWHQTQTGAHKVMCMGPADEIDALQQELDSHYTDRVHAYRSKDTYLEIAPRAISKATALELLLKERFAMGMHEVMAFGDNYNDIHLLQEAGMGIAVANAREEVKAVANEITLKSTADGVAVAIEKYWK</sequence>
<keyword evidence="2" id="KW-1185">Reference proteome</keyword>
<dbReference type="CDD" id="cd07516">
    <property type="entry name" value="HAD_Pase"/>
    <property type="match status" value="1"/>
</dbReference>
<dbReference type="InterPro" id="IPR006379">
    <property type="entry name" value="HAD-SF_hydro_IIB"/>
</dbReference>
<dbReference type="Pfam" id="PF08282">
    <property type="entry name" value="Hydrolase_3"/>
    <property type="match status" value="1"/>
</dbReference>
<dbReference type="RefSeq" id="WP_073853543.1">
    <property type="nucleotide sequence ID" value="NZ_LVWA01000010.1"/>
</dbReference>
<organism evidence="1 2">
    <name type="scientific">Pontibacter flavimaris</name>
    <dbReference type="NCBI Taxonomy" id="1797110"/>
    <lineage>
        <taxon>Bacteria</taxon>
        <taxon>Pseudomonadati</taxon>
        <taxon>Bacteroidota</taxon>
        <taxon>Cytophagia</taxon>
        <taxon>Cytophagales</taxon>
        <taxon>Hymenobacteraceae</taxon>
        <taxon>Pontibacter</taxon>
    </lineage>
</organism>
<protein>
    <submittedName>
        <fullName evidence="1">Haloacid dehalogenase</fullName>
    </submittedName>
</protein>